<dbReference type="EMBL" id="BQKI01000084">
    <property type="protein sequence ID" value="GJN33180.1"/>
    <property type="molecule type" value="Genomic_DNA"/>
</dbReference>
<name>A0AAV5FFZ8_ELECO</name>
<protein>
    <submittedName>
        <fullName evidence="1">Uncharacterized protein</fullName>
    </submittedName>
</protein>
<organism evidence="1 2">
    <name type="scientific">Eleusine coracana subsp. coracana</name>
    <dbReference type="NCBI Taxonomy" id="191504"/>
    <lineage>
        <taxon>Eukaryota</taxon>
        <taxon>Viridiplantae</taxon>
        <taxon>Streptophyta</taxon>
        <taxon>Embryophyta</taxon>
        <taxon>Tracheophyta</taxon>
        <taxon>Spermatophyta</taxon>
        <taxon>Magnoliopsida</taxon>
        <taxon>Liliopsida</taxon>
        <taxon>Poales</taxon>
        <taxon>Poaceae</taxon>
        <taxon>PACMAD clade</taxon>
        <taxon>Chloridoideae</taxon>
        <taxon>Cynodonteae</taxon>
        <taxon>Eleusininae</taxon>
        <taxon>Eleusine</taxon>
    </lineage>
</organism>
<dbReference type="Proteomes" id="UP001054889">
    <property type="component" value="Unassembled WGS sequence"/>
</dbReference>
<dbReference type="AlphaFoldDB" id="A0AAV5FFZ8"/>
<reference evidence="1" key="2">
    <citation type="submission" date="2021-12" db="EMBL/GenBank/DDBJ databases">
        <title>Resequencing data analysis of finger millet.</title>
        <authorList>
            <person name="Hatakeyama M."/>
            <person name="Aluri S."/>
            <person name="Balachadran M.T."/>
            <person name="Sivarajan S.R."/>
            <person name="Poveda L."/>
            <person name="Shimizu-Inatsugi R."/>
            <person name="Schlapbach R."/>
            <person name="Sreeman S.M."/>
            <person name="Shimizu K.K."/>
        </authorList>
    </citation>
    <scope>NUCLEOTIDE SEQUENCE</scope>
</reference>
<sequence length="87" mass="9630">MEHKIEVPCFGDQGRCAHREEEKSTGQGGLAAERNLRRRIRDEEIRRGNEMARDREWGAKSIVGAQLASDDGGEAGDCGLRRSSGFV</sequence>
<reference evidence="1" key="1">
    <citation type="journal article" date="2018" name="DNA Res.">
        <title>Multiple hybrid de novo genome assembly of finger millet, an orphan allotetraploid crop.</title>
        <authorList>
            <person name="Hatakeyama M."/>
            <person name="Aluri S."/>
            <person name="Balachadran M.T."/>
            <person name="Sivarajan S.R."/>
            <person name="Patrignani A."/>
            <person name="Gruter S."/>
            <person name="Poveda L."/>
            <person name="Shimizu-Inatsugi R."/>
            <person name="Baeten J."/>
            <person name="Francoijs K.J."/>
            <person name="Nataraja K.N."/>
            <person name="Reddy Y.A.N."/>
            <person name="Phadnis S."/>
            <person name="Ravikumar R.L."/>
            <person name="Schlapbach R."/>
            <person name="Sreeman S.M."/>
            <person name="Shimizu K.K."/>
        </authorList>
    </citation>
    <scope>NUCLEOTIDE SEQUENCE</scope>
</reference>
<keyword evidence="2" id="KW-1185">Reference proteome</keyword>
<comment type="caution">
    <text evidence="1">The sequence shown here is derived from an EMBL/GenBank/DDBJ whole genome shotgun (WGS) entry which is preliminary data.</text>
</comment>
<proteinExistence type="predicted"/>
<evidence type="ECO:0000313" key="1">
    <source>
        <dbReference type="EMBL" id="GJN33180.1"/>
    </source>
</evidence>
<accession>A0AAV5FFZ8</accession>
<evidence type="ECO:0000313" key="2">
    <source>
        <dbReference type="Proteomes" id="UP001054889"/>
    </source>
</evidence>
<gene>
    <name evidence="1" type="primary">gb21748</name>
    <name evidence="1" type="ORF">PR202_gb21748</name>
</gene>